<proteinExistence type="predicted"/>
<evidence type="ECO:0000313" key="3">
    <source>
        <dbReference type="EMBL" id="SDB92361.1"/>
    </source>
</evidence>
<dbReference type="AlphaFoldDB" id="A0A1G6HDR8"/>
<feature type="chain" id="PRO_5039409763" evidence="1">
    <location>
        <begin position="19"/>
        <end position="283"/>
    </location>
</feature>
<dbReference type="InterPro" id="IPR050248">
    <property type="entry name" value="Polysacc_deacetylase_ArnD"/>
</dbReference>
<dbReference type="Pfam" id="PF01522">
    <property type="entry name" value="Polysacc_deac_1"/>
    <property type="match status" value="1"/>
</dbReference>
<feature type="signal peptide" evidence="1">
    <location>
        <begin position="1"/>
        <end position="18"/>
    </location>
</feature>
<dbReference type="STRING" id="1464122.SAMN05421737_103221"/>
<dbReference type="PANTHER" id="PTHR10587">
    <property type="entry name" value="GLYCOSYL TRANSFERASE-RELATED"/>
    <property type="match status" value="1"/>
</dbReference>
<evidence type="ECO:0000256" key="1">
    <source>
        <dbReference type="SAM" id="SignalP"/>
    </source>
</evidence>
<gene>
    <name evidence="3" type="ORF">SAMN05421737_103221</name>
</gene>
<protein>
    <submittedName>
        <fullName evidence="3">Peptidoglycan/xylan/chitin deacetylase, PgdA/CDA1 family</fullName>
    </submittedName>
</protein>
<dbReference type="GO" id="GO:0005975">
    <property type="term" value="P:carbohydrate metabolic process"/>
    <property type="evidence" value="ECO:0007669"/>
    <property type="project" value="InterPro"/>
</dbReference>
<dbReference type="Gene3D" id="3.20.20.370">
    <property type="entry name" value="Glycoside hydrolase/deacetylase"/>
    <property type="match status" value="1"/>
</dbReference>
<dbReference type="CDD" id="cd10955">
    <property type="entry name" value="CE4_BH0857_like"/>
    <property type="match status" value="1"/>
</dbReference>
<feature type="domain" description="NodB homology" evidence="2">
    <location>
        <begin position="82"/>
        <end position="275"/>
    </location>
</feature>
<name>A0A1G6HDR8_9BACI</name>
<dbReference type="GO" id="GO:0016810">
    <property type="term" value="F:hydrolase activity, acting on carbon-nitrogen (but not peptide) bonds"/>
    <property type="evidence" value="ECO:0007669"/>
    <property type="project" value="InterPro"/>
</dbReference>
<keyword evidence="1" id="KW-0732">Signal</keyword>
<dbReference type="PROSITE" id="PS51677">
    <property type="entry name" value="NODB"/>
    <property type="match status" value="1"/>
</dbReference>
<dbReference type="SUPFAM" id="SSF88713">
    <property type="entry name" value="Glycoside hydrolase/deacetylase"/>
    <property type="match status" value="1"/>
</dbReference>
<dbReference type="Proteomes" id="UP000242662">
    <property type="component" value="Unassembled WGS sequence"/>
</dbReference>
<accession>A0A1G6HDR8</accession>
<keyword evidence="4" id="KW-1185">Reference proteome</keyword>
<reference evidence="4" key="1">
    <citation type="submission" date="2016-09" db="EMBL/GenBank/DDBJ databases">
        <authorList>
            <person name="Varghese N."/>
            <person name="Submissions S."/>
        </authorList>
    </citation>
    <scope>NUCLEOTIDE SEQUENCE [LARGE SCALE GENOMIC DNA]</scope>
    <source>
        <strain evidence="4">25nlg</strain>
    </source>
</reference>
<dbReference type="OrthoDB" id="9784220at2"/>
<dbReference type="PANTHER" id="PTHR10587:SF134">
    <property type="entry name" value="SECRETED PROTEIN"/>
    <property type="match status" value="1"/>
</dbReference>
<evidence type="ECO:0000259" key="2">
    <source>
        <dbReference type="PROSITE" id="PS51677"/>
    </source>
</evidence>
<evidence type="ECO:0000313" key="4">
    <source>
        <dbReference type="Proteomes" id="UP000242662"/>
    </source>
</evidence>
<dbReference type="EMBL" id="FMYM01000003">
    <property type="protein sequence ID" value="SDB92361.1"/>
    <property type="molecule type" value="Genomic_DNA"/>
</dbReference>
<dbReference type="RefSeq" id="WP_090775067.1">
    <property type="nucleotide sequence ID" value="NZ_FMYM01000003.1"/>
</dbReference>
<dbReference type="InterPro" id="IPR002509">
    <property type="entry name" value="NODB_dom"/>
</dbReference>
<dbReference type="PROSITE" id="PS51257">
    <property type="entry name" value="PROKAR_LIPOPROTEIN"/>
    <property type="match status" value="1"/>
</dbReference>
<sequence>MKFRALTLLLLGSLIVTSCNTDHKQSTQPEETKEVKHTTTTGKIEHLFLRAEDIDLTPFNDEPSEWGETVTGVKTKLATTDQVIALTFDACGGEYGSDVDEVLLDFLLDEQIPATLFVNERWIDHNYERFLALAADPLFQIENHGTAHKPLSVTGQSEWGITGTASITEAFFEVAQNHNRIVSETGRAPTAFRSGTAYYDDVSVKMVTSLGLNVVNYNVLGDAGATYSAAQVQEALRDATPGSIALLHMNQPKSGTAEGVKAAVSLLKERGFSFVLLADYPLE</sequence>
<organism evidence="3 4">
    <name type="scientific">Shouchella lonarensis</name>
    <dbReference type="NCBI Taxonomy" id="1464122"/>
    <lineage>
        <taxon>Bacteria</taxon>
        <taxon>Bacillati</taxon>
        <taxon>Bacillota</taxon>
        <taxon>Bacilli</taxon>
        <taxon>Bacillales</taxon>
        <taxon>Bacillaceae</taxon>
        <taxon>Shouchella</taxon>
    </lineage>
</organism>
<dbReference type="InterPro" id="IPR011330">
    <property type="entry name" value="Glyco_hydro/deAcase_b/a-brl"/>
</dbReference>